<organism evidence="3 4">
    <name type="scientific">Leptidea sinapis</name>
    <dbReference type="NCBI Taxonomy" id="189913"/>
    <lineage>
        <taxon>Eukaryota</taxon>
        <taxon>Metazoa</taxon>
        <taxon>Ecdysozoa</taxon>
        <taxon>Arthropoda</taxon>
        <taxon>Hexapoda</taxon>
        <taxon>Insecta</taxon>
        <taxon>Pterygota</taxon>
        <taxon>Neoptera</taxon>
        <taxon>Endopterygota</taxon>
        <taxon>Lepidoptera</taxon>
        <taxon>Glossata</taxon>
        <taxon>Ditrysia</taxon>
        <taxon>Papilionoidea</taxon>
        <taxon>Pieridae</taxon>
        <taxon>Dismorphiinae</taxon>
        <taxon>Leptidea</taxon>
    </lineage>
</organism>
<protein>
    <submittedName>
        <fullName evidence="3">Uncharacterized protein</fullName>
    </submittedName>
</protein>
<feature type="signal peptide" evidence="2">
    <location>
        <begin position="1"/>
        <end position="17"/>
    </location>
</feature>
<dbReference type="AlphaFoldDB" id="A0A5E4R5A6"/>
<proteinExistence type="predicted"/>
<keyword evidence="2" id="KW-0732">Signal</keyword>
<evidence type="ECO:0000256" key="2">
    <source>
        <dbReference type="SAM" id="SignalP"/>
    </source>
</evidence>
<dbReference type="Proteomes" id="UP000324832">
    <property type="component" value="Unassembled WGS sequence"/>
</dbReference>
<feature type="chain" id="PRO_5023074153" evidence="2">
    <location>
        <begin position="18"/>
        <end position="1115"/>
    </location>
</feature>
<evidence type="ECO:0000256" key="1">
    <source>
        <dbReference type="SAM" id="MobiDB-lite"/>
    </source>
</evidence>
<dbReference type="EMBL" id="FZQP02006970">
    <property type="protein sequence ID" value="VVD05439.1"/>
    <property type="molecule type" value="Genomic_DNA"/>
</dbReference>
<reference evidence="3 4" key="1">
    <citation type="submission" date="2017-07" db="EMBL/GenBank/DDBJ databases">
        <authorList>
            <person name="Talla V."/>
            <person name="Backstrom N."/>
        </authorList>
    </citation>
    <scope>NUCLEOTIDE SEQUENCE [LARGE SCALE GENOMIC DNA]</scope>
</reference>
<feature type="compositionally biased region" description="Low complexity" evidence="1">
    <location>
        <begin position="352"/>
        <end position="363"/>
    </location>
</feature>
<evidence type="ECO:0000313" key="3">
    <source>
        <dbReference type="EMBL" id="VVD05439.1"/>
    </source>
</evidence>
<feature type="region of interest" description="Disordered" evidence="1">
    <location>
        <begin position="980"/>
        <end position="1002"/>
    </location>
</feature>
<evidence type="ECO:0000313" key="4">
    <source>
        <dbReference type="Proteomes" id="UP000324832"/>
    </source>
</evidence>
<name>A0A5E4R5A6_9NEOP</name>
<gene>
    <name evidence="3" type="ORF">LSINAPIS_LOCUS14978</name>
</gene>
<accession>A0A5E4R5A6</accession>
<feature type="region of interest" description="Disordered" evidence="1">
    <location>
        <begin position="26"/>
        <end position="45"/>
    </location>
</feature>
<feature type="region of interest" description="Disordered" evidence="1">
    <location>
        <begin position="345"/>
        <end position="374"/>
    </location>
</feature>
<keyword evidence="4" id="KW-1185">Reference proteome</keyword>
<sequence>MMRRLIFFAALCALVWARPETYKETEDFQYSRSSSDEGHKAGYYGAQRGNMGGNYEKAHNMDSLAQHHMSSAVRQVEGELGDGANTKTGSVYTAANSRGIFGSGNYDLSNLKGRNFDEAQNSFDSQAQSSLRSHKGAYTGQLLKYSGTKNAGYTSGFSNSHGQSYGYQSAAHSEQYSENQSAHTESTLSADNQYIYGGSSGVGREHQYGYDSSNLRTEYDSSGKRLSGTPYKVYMRPGTIVTIPVSAKTYDASHIDTAYDRNSHSEAEILNGRDQTIYVPVGKPKHYESSYKYKKEWERHDTQPVTIIPTENPFPKNSELYDDSLLLHNAKGQFNTVGSNHAYSGNVNSAQSSSFRSDTKSSSNNRSKYGYGFNSQALNTNRDAQLDAYTLGSQASGSDLEANSLVENINSKPKSYQSSYSYHKAWERQGDPYVIKPVGGSYNDESSRLVDTSALKTGHSSHQYGSQYKQAHHSSYKDGVEHDCDEHGNIRVARSYNPDDYYQNFGQETQSMNLEDFNQHAQNLEHEGQQKWDNYEDLGQQTQNSWRDSQHLDQQMQDFSQQTQNLEQGLHGKWEKYEDLGQQTQNKWDNLESFIPQTQHEQMISQQVSADMNFMMNEKKYKEYGNRDTDSIYYLPTHHHSTNIFQNQFPQDSIIYNKAQNENEKDIYNVWDSLHIPQSSYGENNFPNTHWNHYQEQGTHKISTVENLWNKINNIDTNNRDSNEDNYLSSSTWSSSSSFRKLNHNNNQYTTSTISQKENNIEEIITTIKPHQFNEKHTNIKPNQPIDVGRGDIGPEQSVPNLGDEDEYGKQNTLNFYTTSTSTKKPHKTAQEIEALSLIKYINNDNKQVTGYTDKTYYEKIPIDMKEQKHSTDSHNYKINDDFLVQSPKEFDYGQQLNDDKQSDQVFIGDTGDLNHKPVLNYDSQLQTSLQPNENIEQSDVQQLEQHKLNPNEKYENNFKEYLPSTDEKLESQSLLDFGQESQNSWQPNENFGQSDQSQTAWQPNENFEQGEFQQLETFGNNLNNIYEKKTEDKKTSINTFDSQSLLDFEKQSQTNDHYQKVIIPQKEIIQHIAENEYPTGIDEQETTMKPSFWKSVGNKITTAKDKVASWFKKN</sequence>
<feature type="region of interest" description="Disordered" evidence="1">
    <location>
        <begin position="163"/>
        <end position="189"/>
    </location>
</feature>